<feature type="compositionally biased region" description="Acidic residues" evidence="10">
    <location>
        <begin position="407"/>
        <end position="423"/>
    </location>
</feature>
<protein>
    <recommendedName>
        <fullName evidence="2">histone deacetylase</fullName>
        <ecNumber evidence="2">3.5.1.98</ecNumber>
    </recommendedName>
</protein>
<evidence type="ECO:0000256" key="2">
    <source>
        <dbReference type="ARBA" id="ARBA00012111"/>
    </source>
</evidence>
<dbReference type="SUPFAM" id="SSF52768">
    <property type="entry name" value="Arginase/deacetylase"/>
    <property type="match status" value="1"/>
</dbReference>
<dbReference type="GO" id="GO:0032221">
    <property type="term" value="C:Rpd3S complex"/>
    <property type="evidence" value="ECO:0007669"/>
    <property type="project" value="UniProtKB-ARBA"/>
</dbReference>
<keyword evidence="5" id="KW-0156">Chromatin regulator</keyword>
<proteinExistence type="inferred from homology"/>
<keyword evidence="13" id="KW-1185">Reference proteome</keyword>
<dbReference type="InterPro" id="IPR003084">
    <property type="entry name" value="HDAC_I/II"/>
</dbReference>
<dbReference type="InterPro" id="IPR023696">
    <property type="entry name" value="Ureohydrolase_dom_sf"/>
</dbReference>
<comment type="subcellular location">
    <subcellularLocation>
        <location evidence="1">Nucleus</location>
    </subcellularLocation>
</comment>
<gene>
    <name evidence="12" type="primary">RPD3</name>
    <name evidence="12" type="ORF">LTR09_006012</name>
</gene>
<keyword evidence="6" id="KW-0805">Transcription regulation</keyword>
<keyword evidence="8" id="KW-0539">Nucleus</keyword>
<keyword evidence="3" id="KW-0678">Repressor</keyword>
<comment type="similarity">
    <text evidence="9">Belongs to the histone deacetylase family. HD Type 1 subfamily.</text>
</comment>
<dbReference type="GO" id="GO:0031507">
    <property type="term" value="P:heterochromatin formation"/>
    <property type="evidence" value="ECO:0007669"/>
    <property type="project" value="TreeGrafter"/>
</dbReference>
<dbReference type="InterPro" id="IPR000286">
    <property type="entry name" value="HDACs"/>
</dbReference>
<keyword evidence="7" id="KW-0804">Transcription</keyword>
<dbReference type="GO" id="GO:0141221">
    <property type="term" value="F:histone deacetylase activity, hydrolytic mechanism"/>
    <property type="evidence" value="ECO:0007669"/>
    <property type="project" value="UniProtKB-EC"/>
</dbReference>
<feature type="domain" description="Histone deacetylase" evidence="11">
    <location>
        <begin position="41"/>
        <end position="329"/>
    </location>
</feature>
<keyword evidence="4 12" id="KW-0378">Hydrolase</keyword>
<dbReference type="InterPro" id="IPR037138">
    <property type="entry name" value="His_deacetylse_dom_sf"/>
</dbReference>
<dbReference type="EC" id="3.5.1.98" evidence="2"/>
<dbReference type="Proteomes" id="UP001271007">
    <property type="component" value="Unassembled WGS sequence"/>
</dbReference>
<name>A0AAJ0DM07_9PEZI</name>
<evidence type="ECO:0000256" key="6">
    <source>
        <dbReference type="ARBA" id="ARBA00023015"/>
    </source>
</evidence>
<evidence type="ECO:0000256" key="10">
    <source>
        <dbReference type="SAM" id="MobiDB-lite"/>
    </source>
</evidence>
<dbReference type="Pfam" id="PF00850">
    <property type="entry name" value="Hist_deacetyl"/>
    <property type="match status" value="1"/>
</dbReference>
<accession>A0AAJ0DM07</accession>
<evidence type="ECO:0000313" key="13">
    <source>
        <dbReference type="Proteomes" id="UP001271007"/>
    </source>
</evidence>
<dbReference type="InterPro" id="IPR023801">
    <property type="entry name" value="His_deacetylse_dom"/>
</dbReference>
<evidence type="ECO:0000313" key="12">
    <source>
        <dbReference type="EMBL" id="KAK3052948.1"/>
    </source>
</evidence>
<feature type="region of interest" description="Disordered" evidence="10">
    <location>
        <begin position="440"/>
        <end position="531"/>
    </location>
</feature>
<comment type="caution">
    <text evidence="12">The sequence shown here is derived from an EMBL/GenBank/DDBJ whole genome shotgun (WGS) entry which is preliminary data.</text>
</comment>
<evidence type="ECO:0000256" key="3">
    <source>
        <dbReference type="ARBA" id="ARBA00022491"/>
    </source>
</evidence>
<dbReference type="Gene3D" id="3.40.800.20">
    <property type="entry name" value="Histone deacetylase domain"/>
    <property type="match status" value="1"/>
</dbReference>
<evidence type="ECO:0000256" key="8">
    <source>
        <dbReference type="ARBA" id="ARBA00023242"/>
    </source>
</evidence>
<feature type="compositionally biased region" description="Acidic residues" evidence="10">
    <location>
        <begin position="443"/>
        <end position="454"/>
    </location>
</feature>
<feature type="compositionally biased region" description="Acidic residues" evidence="10">
    <location>
        <begin position="580"/>
        <end position="594"/>
    </location>
</feature>
<dbReference type="EMBL" id="JAWDJX010000018">
    <property type="protein sequence ID" value="KAK3052948.1"/>
    <property type="molecule type" value="Genomic_DNA"/>
</dbReference>
<evidence type="ECO:0000256" key="1">
    <source>
        <dbReference type="ARBA" id="ARBA00004123"/>
    </source>
</evidence>
<reference evidence="12" key="1">
    <citation type="submission" date="2023-04" db="EMBL/GenBank/DDBJ databases">
        <title>Black Yeasts Isolated from many extreme environments.</title>
        <authorList>
            <person name="Coleine C."/>
            <person name="Stajich J.E."/>
            <person name="Selbmann L."/>
        </authorList>
    </citation>
    <scope>NUCLEOTIDE SEQUENCE</scope>
    <source>
        <strain evidence="12">CCFEE 5312</strain>
    </source>
</reference>
<dbReference type="AlphaFoldDB" id="A0AAJ0DM07"/>
<evidence type="ECO:0000256" key="4">
    <source>
        <dbReference type="ARBA" id="ARBA00022801"/>
    </source>
</evidence>
<evidence type="ECO:0000256" key="9">
    <source>
        <dbReference type="ARBA" id="ARBA00061569"/>
    </source>
</evidence>
<dbReference type="PRINTS" id="PR01270">
    <property type="entry name" value="HDASUPER"/>
</dbReference>
<feature type="compositionally biased region" description="Basic and acidic residues" evidence="10">
    <location>
        <begin position="636"/>
        <end position="657"/>
    </location>
</feature>
<dbReference type="PANTHER" id="PTHR10625">
    <property type="entry name" value="HISTONE DEACETYLASE HDAC1-RELATED"/>
    <property type="match status" value="1"/>
</dbReference>
<dbReference type="GO" id="GO:0033698">
    <property type="term" value="C:Rpd3L complex"/>
    <property type="evidence" value="ECO:0007669"/>
    <property type="project" value="UniProtKB-ARBA"/>
</dbReference>
<dbReference type="FunFam" id="3.40.800.20:FF:000001">
    <property type="entry name" value="Histone deacetylase"/>
    <property type="match status" value="1"/>
</dbReference>
<evidence type="ECO:0000259" key="11">
    <source>
        <dbReference type="Pfam" id="PF00850"/>
    </source>
</evidence>
<feature type="region of interest" description="Disordered" evidence="10">
    <location>
        <begin position="547"/>
        <end position="683"/>
    </location>
</feature>
<evidence type="ECO:0000256" key="7">
    <source>
        <dbReference type="ARBA" id="ARBA00023163"/>
    </source>
</evidence>
<evidence type="ECO:0000256" key="5">
    <source>
        <dbReference type="ARBA" id="ARBA00022853"/>
    </source>
</evidence>
<feature type="compositionally biased region" description="Basic and acidic residues" evidence="10">
    <location>
        <begin position="494"/>
        <end position="514"/>
    </location>
</feature>
<dbReference type="PANTHER" id="PTHR10625:SF10">
    <property type="entry name" value="HISTONE DEACETYLASE HDAC1"/>
    <property type="match status" value="1"/>
</dbReference>
<dbReference type="GO" id="GO:0070210">
    <property type="term" value="C:Rpd3L-Expanded complex"/>
    <property type="evidence" value="ECO:0007669"/>
    <property type="project" value="TreeGrafter"/>
</dbReference>
<sequence length="683" mass="74618">MPNYGPIGTFTPLDTPTTSQPRKVAYFYDSDVGNYAYNAGHPMKPHRIRMAHSLIMNYGLYKKLEIYRAKPASKFEMTQFHTDEYVDFLQRVTPDNMDSFAKEQGRYNVGDDCPVFDGLFEFCGISAGGSMEGAARLNRGKCDVAVNWAGGLHHAKKSEASGFCYINDIVLGIIELLRFHPRVLYIDIDVHHGDGVEEAFYSTDRVMTVSFHKYGEYFPGTGELRDIGVSNGKYYSVNFPLRDGIDDKSYKDIFEPCISWVMEYYRPAAVVLQCGGDSLSGDRLGAFNLSMRGHANCVNFVKSFNLPTLVLGGGGYTMRNVARTWAYETGLLVGVEMGNELPFTDYYEYYAPDFELDVKPSNMDNANSPEYLEKIKNQVLDNLKRTTSAAPSVQMQDVPREPMGMDETLDEEEGRLDDEEADLEASKDRRYTNRLWDKHTERDDELSESEDEDMAAGLGVKKQPGRPRRRGIMEYNNPHAPADFNSGDNTPMDDEARSLNGHEEEEEHAEHPEVDGMNLDGASGVGGVKVGNGISSREAEVAATMAGLNKSTSPAAAVAAVTAKLEEEASNRSDAGGEGMELDPKEEEDDDLEDERAAAPPPSHTAPTPLSPGLAPAEANEGGGVEAATAAVEGGGGRHVDMAESLEREKDAGRDETALEEVEGEAATEMAGGGHNVGGGSAV</sequence>
<feature type="region of interest" description="Disordered" evidence="10">
    <location>
        <begin position="387"/>
        <end position="425"/>
    </location>
</feature>
<feature type="compositionally biased region" description="Low complexity" evidence="10">
    <location>
        <begin position="605"/>
        <end position="632"/>
    </location>
</feature>
<feature type="compositionally biased region" description="Gly residues" evidence="10">
    <location>
        <begin position="671"/>
        <end position="683"/>
    </location>
</feature>
<organism evidence="12 13">
    <name type="scientific">Extremus antarcticus</name>
    <dbReference type="NCBI Taxonomy" id="702011"/>
    <lineage>
        <taxon>Eukaryota</taxon>
        <taxon>Fungi</taxon>
        <taxon>Dikarya</taxon>
        <taxon>Ascomycota</taxon>
        <taxon>Pezizomycotina</taxon>
        <taxon>Dothideomycetes</taxon>
        <taxon>Dothideomycetidae</taxon>
        <taxon>Mycosphaerellales</taxon>
        <taxon>Extremaceae</taxon>
        <taxon>Extremus</taxon>
    </lineage>
</organism>
<dbReference type="PRINTS" id="PR01271">
    <property type="entry name" value="HISDACETLASE"/>
</dbReference>